<gene>
    <name evidence="2" type="ORF">BDV28DRAFT_141266</name>
</gene>
<dbReference type="OrthoDB" id="4501559at2759"/>
<keyword evidence="1" id="KW-0732">Signal</keyword>
<sequence length="197" mass="22001">MQLVSLPFLAAVSFLATSVAAKTASLHSDRGCKGDSKMIPWSQCIPTFGNKSIEVPDSEYPDQVLFDCYLYSMEQDTTCQEDRRKATQCTDNLYYYSKCVFVPAPGFVSLYYKPNFEEAAEKINITRTQTCMPLSFPQLNSVLVADGYTCNVWSDPNCHSERVTVESPGNANRDLSFIKSINCSETPSSSGQIRYDL</sequence>
<evidence type="ECO:0000313" key="3">
    <source>
        <dbReference type="Proteomes" id="UP000327118"/>
    </source>
</evidence>
<dbReference type="Proteomes" id="UP000327118">
    <property type="component" value="Unassembled WGS sequence"/>
</dbReference>
<proteinExistence type="predicted"/>
<dbReference type="AlphaFoldDB" id="A0A5N6YVB3"/>
<accession>A0A5N6YVB3</accession>
<feature type="chain" id="PRO_5024978407" evidence="1">
    <location>
        <begin position="22"/>
        <end position="197"/>
    </location>
</feature>
<protein>
    <submittedName>
        <fullName evidence="2">Uncharacterized protein</fullName>
    </submittedName>
</protein>
<keyword evidence="3" id="KW-1185">Reference proteome</keyword>
<reference evidence="3" key="1">
    <citation type="submission" date="2019-04" db="EMBL/GenBank/DDBJ databases">
        <title>Friends and foes A comparative genomics studyof 23 Aspergillus species from section Flavi.</title>
        <authorList>
            <consortium name="DOE Joint Genome Institute"/>
            <person name="Kjaerbolling I."/>
            <person name="Vesth T."/>
            <person name="Frisvad J.C."/>
            <person name="Nybo J.L."/>
            <person name="Theobald S."/>
            <person name="Kildgaard S."/>
            <person name="Isbrandt T."/>
            <person name="Kuo A."/>
            <person name="Sato A."/>
            <person name="Lyhne E.K."/>
            <person name="Kogle M.E."/>
            <person name="Wiebenga A."/>
            <person name="Kun R.S."/>
            <person name="Lubbers R.J."/>
            <person name="Makela M.R."/>
            <person name="Barry K."/>
            <person name="Chovatia M."/>
            <person name="Clum A."/>
            <person name="Daum C."/>
            <person name="Haridas S."/>
            <person name="He G."/>
            <person name="LaButti K."/>
            <person name="Lipzen A."/>
            <person name="Mondo S."/>
            <person name="Riley R."/>
            <person name="Salamov A."/>
            <person name="Simmons B.A."/>
            <person name="Magnuson J.K."/>
            <person name="Henrissat B."/>
            <person name="Mortensen U.H."/>
            <person name="Larsen T.O."/>
            <person name="Devries R.P."/>
            <person name="Grigoriev I.V."/>
            <person name="Machida M."/>
            <person name="Baker S.E."/>
            <person name="Andersen M.R."/>
        </authorList>
    </citation>
    <scope>NUCLEOTIDE SEQUENCE [LARGE SCALE GENOMIC DNA]</scope>
    <source>
        <strain evidence="3">CBS 553.77</strain>
    </source>
</reference>
<feature type="signal peptide" evidence="1">
    <location>
        <begin position="1"/>
        <end position="21"/>
    </location>
</feature>
<organism evidence="2 3">
    <name type="scientific">Aspergillus coremiiformis</name>
    <dbReference type="NCBI Taxonomy" id="138285"/>
    <lineage>
        <taxon>Eukaryota</taxon>
        <taxon>Fungi</taxon>
        <taxon>Dikarya</taxon>
        <taxon>Ascomycota</taxon>
        <taxon>Pezizomycotina</taxon>
        <taxon>Eurotiomycetes</taxon>
        <taxon>Eurotiomycetidae</taxon>
        <taxon>Eurotiales</taxon>
        <taxon>Aspergillaceae</taxon>
        <taxon>Aspergillus</taxon>
        <taxon>Aspergillus subgen. Circumdati</taxon>
    </lineage>
</organism>
<evidence type="ECO:0000313" key="2">
    <source>
        <dbReference type="EMBL" id="KAE8349424.1"/>
    </source>
</evidence>
<evidence type="ECO:0000256" key="1">
    <source>
        <dbReference type="SAM" id="SignalP"/>
    </source>
</evidence>
<dbReference type="EMBL" id="ML739308">
    <property type="protein sequence ID" value="KAE8349424.1"/>
    <property type="molecule type" value="Genomic_DNA"/>
</dbReference>
<name>A0A5N6YVB3_9EURO</name>